<dbReference type="GO" id="GO:0072657">
    <property type="term" value="P:protein localization to membrane"/>
    <property type="evidence" value="ECO:0007669"/>
    <property type="project" value="TreeGrafter"/>
</dbReference>
<evidence type="ECO:0000256" key="7">
    <source>
        <dbReference type="RuleBase" id="RU363079"/>
    </source>
</evidence>
<keyword evidence="6" id="KW-0472">Membrane</keyword>
<gene>
    <name evidence="9" type="ORF">PGLA2088_LOCUS34570</name>
</gene>
<organism evidence="9 10">
    <name type="scientific">Polarella glacialis</name>
    <name type="common">Dinoflagellate</name>
    <dbReference type="NCBI Taxonomy" id="89957"/>
    <lineage>
        <taxon>Eukaryota</taxon>
        <taxon>Sar</taxon>
        <taxon>Alveolata</taxon>
        <taxon>Dinophyceae</taxon>
        <taxon>Suessiales</taxon>
        <taxon>Suessiaceae</taxon>
        <taxon>Polarella</taxon>
    </lineage>
</organism>
<evidence type="ECO:0000256" key="3">
    <source>
        <dbReference type="ARBA" id="ARBA00022692"/>
    </source>
</evidence>
<feature type="chain" id="PRO_5032393852" description="Transmembrane 9 superfamily member" evidence="8">
    <location>
        <begin position="38"/>
        <end position="154"/>
    </location>
</feature>
<feature type="non-terminal residue" evidence="9">
    <location>
        <position position="1"/>
    </location>
</feature>
<feature type="signal peptide" evidence="8">
    <location>
        <begin position="1"/>
        <end position="37"/>
    </location>
</feature>
<keyword evidence="5" id="KW-1133">Transmembrane helix</keyword>
<comment type="similarity">
    <text evidence="2 7">Belongs to the nonaspanin (TM9SF) (TC 9.A.2) family.</text>
</comment>
<protein>
    <recommendedName>
        <fullName evidence="7">Transmembrane 9 superfamily member</fullName>
    </recommendedName>
</protein>
<dbReference type="GO" id="GO:0016020">
    <property type="term" value="C:membrane"/>
    <property type="evidence" value="ECO:0007669"/>
    <property type="project" value="UniProtKB-SubCell"/>
</dbReference>
<name>A0A813KT18_POLGL</name>
<dbReference type="InterPro" id="IPR004240">
    <property type="entry name" value="EMP70"/>
</dbReference>
<dbReference type="Pfam" id="PF02990">
    <property type="entry name" value="EMP70"/>
    <property type="match status" value="1"/>
</dbReference>
<dbReference type="Proteomes" id="UP000626109">
    <property type="component" value="Unassembled WGS sequence"/>
</dbReference>
<keyword evidence="4 8" id="KW-0732">Signal</keyword>
<evidence type="ECO:0000256" key="2">
    <source>
        <dbReference type="ARBA" id="ARBA00005227"/>
    </source>
</evidence>
<evidence type="ECO:0000256" key="8">
    <source>
        <dbReference type="SAM" id="SignalP"/>
    </source>
</evidence>
<evidence type="ECO:0000256" key="4">
    <source>
        <dbReference type="ARBA" id="ARBA00022729"/>
    </source>
</evidence>
<dbReference type="EMBL" id="CAJNNW010031423">
    <property type="protein sequence ID" value="CAE8707496.1"/>
    <property type="molecule type" value="Genomic_DNA"/>
</dbReference>
<dbReference type="PANTHER" id="PTHR10766">
    <property type="entry name" value="TRANSMEMBRANE 9 SUPERFAMILY PROTEIN"/>
    <property type="match status" value="1"/>
</dbReference>
<evidence type="ECO:0000256" key="5">
    <source>
        <dbReference type="ARBA" id="ARBA00022989"/>
    </source>
</evidence>
<reference evidence="9" key="1">
    <citation type="submission" date="2021-02" db="EMBL/GenBank/DDBJ databases">
        <authorList>
            <person name="Dougan E. K."/>
            <person name="Rhodes N."/>
            <person name="Thang M."/>
            <person name="Chan C."/>
        </authorList>
    </citation>
    <scope>NUCLEOTIDE SEQUENCE</scope>
</reference>
<proteinExistence type="inferred from homology"/>
<keyword evidence="3" id="KW-0812">Transmembrane</keyword>
<evidence type="ECO:0000256" key="6">
    <source>
        <dbReference type="ARBA" id="ARBA00023136"/>
    </source>
</evidence>
<evidence type="ECO:0000256" key="1">
    <source>
        <dbReference type="ARBA" id="ARBA00004141"/>
    </source>
</evidence>
<feature type="non-terminal residue" evidence="9">
    <location>
        <position position="154"/>
    </location>
</feature>
<evidence type="ECO:0000313" key="10">
    <source>
        <dbReference type="Proteomes" id="UP000626109"/>
    </source>
</evidence>
<evidence type="ECO:0000313" key="9">
    <source>
        <dbReference type="EMBL" id="CAE8707496.1"/>
    </source>
</evidence>
<dbReference type="AlphaFoldDB" id="A0A813KT18"/>
<sequence>YAQTVQYPQTAGEAMACARRSLASGLLVLLAVEVTAGFENDQEIQVSMNKVWPFANPTETYEYYDYPYCQPKIVMPHFMTLGQVLRGDRLVNSLYAMHMKRQVDRTVVCSRTMTEADIKKLKDAIDANYMFELFVGELPIDRPFGVKSSMDVSA</sequence>
<comment type="subcellular location">
    <subcellularLocation>
        <location evidence="1">Membrane</location>
        <topology evidence="1">Multi-pass membrane protein</topology>
    </subcellularLocation>
</comment>
<comment type="caution">
    <text evidence="9">The sequence shown here is derived from an EMBL/GenBank/DDBJ whole genome shotgun (WGS) entry which is preliminary data.</text>
</comment>
<accession>A0A813KT18</accession>